<comment type="caution">
    <text evidence="28">The sequence shown here is derived from an EMBL/GenBank/DDBJ whole genome shotgun (WGS) entry which is preliminary data.</text>
</comment>
<keyword evidence="11 22" id="KW-0406">Ion transport</keyword>
<feature type="transmembrane region" description="Helical" evidence="22">
    <location>
        <begin position="847"/>
        <end position="872"/>
    </location>
</feature>
<keyword evidence="20 22" id="KW-0407">Ion channel</keyword>
<evidence type="ECO:0000256" key="10">
    <source>
        <dbReference type="ARBA" id="ARBA00023018"/>
    </source>
</evidence>
<keyword evidence="4 22" id="KW-0812">Transmembrane</keyword>
<dbReference type="AlphaFoldDB" id="A0AAE0YF55"/>
<evidence type="ECO:0000256" key="21">
    <source>
        <dbReference type="ARBA" id="ARBA00034099"/>
    </source>
</evidence>
<keyword evidence="10" id="KW-0770">Synapse</keyword>
<dbReference type="InterPro" id="IPR036719">
    <property type="entry name" value="Neuro-gated_channel_TM_sf"/>
</dbReference>
<dbReference type="FunFam" id="2.70.170.10:FF:000028">
    <property type="entry name" value="AcetylCholine Receptor"/>
    <property type="match status" value="1"/>
</dbReference>
<dbReference type="Pfam" id="PF02932">
    <property type="entry name" value="Neur_chan_memb"/>
    <property type="match status" value="1"/>
</dbReference>
<evidence type="ECO:0000256" key="22">
    <source>
        <dbReference type="RuleBase" id="RU000687"/>
    </source>
</evidence>
<evidence type="ECO:0000256" key="19">
    <source>
        <dbReference type="ARBA" id="ARBA00023286"/>
    </source>
</evidence>
<dbReference type="PRINTS" id="PR00254">
    <property type="entry name" value="NICOTINICR"/>
</dbReference>
<evidence type="ECO:0000256" key="13">
    <source>
        <dbReference type="ARBA" id="ARBA00023136"/>
    </source>
</evidence>
<dbReference type="InterPro" id="IPR036236">
    <property type="entry name" value="Znf_C2H2_sf"/>
</dbReference>
<dbReference type="GO" id="GO:0022848">
    <property type="term" value="F:acetylcholine-gated monoatomic cation-selective channel activity"/>
    <property type="evidence" value="ECO:0007669"/>
    <property type="project" value="InterPro"/>
</dbReference>
<keyword evidence="3" id="KW-1003">Cell membrane</keyword>
<dbReference type="SUPFAM" id="SSF53098">
    <property type="entry name" value="Ribonuclease H-like"/>
    <property type="match status" value="1"/>
</dbReference>
<evidence type="ECO:0000259" key="24">
    <source>
        <dbReference type="Pfam" id="PF02892"/>
    </source>
</evidence>
<evidence type="ECO:0008006" key="30">
    <source>
        <dbReference type="Google" id="ProtNLM"/>
    </source>
</evidence>
<evidence type="ECO:0000256" key="20">
    <source>
        <dbReference type="ARBA" id="ARBA00023303"/>
    </source>
</evidence>
<protein>
    <recommendedName>
        <fullName evidence="30">Zinc finger BED domain-containing protein 1-like</fullName>
    </recommendedName>
</protein>
<evidence type="ECO:0000259" key="27">
    <source>
        <dbReference type="Pfam" id="PF05699"/>
    </source>
</evidence>
<feature type="domain" description="HAT C-terminal dimerisation" evidence="27">
    <location>
        <begin position="519"/>
        <end position="588"/>
    </location>
</feature>
<feature type="transmembrane region" description="Helical" evidence="22">
    <location>
        <begin position="878"/>
        <end position="896"/>
    </location>
</feature>
<dbReference type="EMBL" id="JAWDGP010006314">
    <property type="protein sequence ID" value="KAK3743366.1"/>
    <property type="molecule type" value="Genomic_DNA"/>
</dbReference>
<dbReference type="Pfam" id="PF05699">
    <property type="entry name" value="Dimer_Tnp_hAT"/>
    <property type="match status" value="1"/>
</dbReference>
<dbReference type="GO" id="GO:0008270">
    <property type="term" value="F:zinc ion binding"/>
    <property type="evidence" value="ECO:0007669"/>
    <property type="project" value="UniProtKB-KW"/>
</dbReference>
<dbReference type="InterPro" id="IPR008906">
    <property type="entry name" value="HATC_C_dom"/>
</dbReference>
<keyword evidence="7" id="KW-0862">Zinc</keyword>
<evidence type="ECO:0000256" key="17">
    <source>
        <dbReference type="ARBA" id="ARBA00023180"/>
    </source>
</evidence>
<keyword evidence="9" id="KW-0805">Transcription regulation</keyword>
<keyword evidence="17" id="KW-0325">Glycoprotein</keyword>
<keyword evidence="16" id="KW-0675">Receptor</keyword>
<evidence type="ECO:0000256" key="1">
    <source>
        <dbReference type="ARBA" id="ARBA00004123"/>
    </source>
</evidence>
<feature type="transmembrane region" description="Helical" evidence="22">
    <location>
        <begin position="908"/>
        <end position="933"/>
    </location>
</feature>
<dbReference type="InterPro" id="IPR012337">
    <property type="entry name" value="RNaseH-like_sf"/>
</dbReference>
<dbReference type="InterPro" id="IPR018000">
    <property type="entry name" value="Neurotransmitter_ion_chnl_CS"/>
</dbReference>
<dbReference type="PROSITE" id="PS00236">
    <property type="entry name" value="NEUROTR_ION_CHANNEL"/>
    <property type="match status" value="1"/>
</dbReference>
<feature type="transmembrane region" description="Helical" evidence="22">
    <location>
        <begin position="1035"/>
        <end position="1055"/>
    </location>
</feature>
<dbReference type="InterPro" id="IPR003656">
    <property type="entry name" value="Znf_BED"/>
</dbReference>
<dbReference type="Pfam" id="PF02931">
    <property type="entry name" value="Neur_chan_LBD"/>
    <property type="match status" value="1"/>
</dbReference>
<evidence type="ECO:0000256" key="16">
    <source>
        <dbReference type="ARBA" id="ARBA00023170"/>
    </source>
</evidence>
<evidence type="ECO:0000256" key="4">
    <source>
        <dbReference type="ARBA" id="ARBA00022692"/>
    </source>
</evidence>
<evidence type="ECO:0000313" key="28">
    <source>
        <dbReference type="EMBL" id="KAK3743366.1"/>
    </source>
</evidence>
<feature type="domain" description="Neurotransmitter-gated ion-channel ligand-binding" evidence="25">
    <location>
        <begin position="644"/>
        <end position="844"/>
    </location>
</feature>
<evidence type="ECO:0000256" key="7">
    <source>
        <dbReference type="ARBA" id="ARBA00022833"/>
    </source>
</evidence>
<keyword evidence="19" id="KW-1071">Ligand-gated ion channel</keyword>
<dbReference type="Pfam" id="PF02892">
    <property type="entry name" value="zf-BED"/>
    <property type="match status" value="1"/>
</dbReference>
<evidence type="ECO:0000256" key="15">
    <source>
        <dbReference type="ARBA" id="ARBA00023163"/>
    </source>
</evidence>
<dbReference type="Gene3D" id="2.70.170.10">
    <property type="entry name" value="Neurotransmitter-gated ion-channel ligand-binding domain"/>
    <property type="match status" value="1"/>
</dbReference>
<evidence type="ECO:0000256" key="18">
    <source>
        <dbReference type="ARBA" id="ARBA00023242"/>
    </source>
</evidence>
<dbReference type="CDD" id="cd19051">
    <property type="entry name" value="LGIC_TM_cation"/>
    <property type="match status" value="1"/>
</dbReference>
<dbReference type="InterPro" id="IPR006201">
    <property type="entry name" value="Neur_channel"/>
</dbReference>
<evidence type="ECO:0000259" key="25">
    <source>
        <dbReference type="Pfam" id="PF02931"/>
    </source>
</evidence>
<keyword evidence="18" id="KW-0539">Nucleus</keyword>
<dbReference type="PRINTS" id="PR00252">
    <property type="entry name" value="NRIONCHANNEL"/>
</dbReference>
<dbReference type="InterPro" id="IPR002394">
    <property type="entry name" value="Nicotinic_acetylcholine_rcpt"/>
</dbReference>
<evidence type="ECO:0000256" key="9">
    <source>
        <dbReference type="ARBA" id="ARBA00023015"/>
    </source>
</evidence>
<dbReference type="SUPFAM" id="SSF140996">
    <property type="entry name" value="Hermes dimerisation domain"/>
    <property type="match status" value="1"/>
</dbReference>
<dbReference type="PANTHER" id="PTHR46481">
    <property type="entry name" value="ZINC FINGER BED DOMAIN-CONTAINING PROTEIN 4"/>
    <property type="match status" value="1"/>
</dbReference>
<dbReference type="InterPro" id="IPR006029">
    <property type="entry name" value="Neurotrans-gated_channel_TM"/>
</dbReference>
<keyword evidence="13 22" id="KW-0472">Membrane</keyword>
<evidence type="ECO:0000256" key="14">
    <source>
        <dbReference type="ARBA" id="ARBA00023157"/>
    </source>
</evidence>
<proteinExistence type="inferred from homology"/>
<dbReference type="GO" id="GO:0045211">
    <property type="term" value="C:postsynaptic membrane"/>
    <property type="evidence" value="ECO:0007669"/>
    <property type="project" value="InterPro"/>
</dbReference>
<dbReference type="Proteomes" id="UP001283361">
    <property type="component" value="Unassembled WGS sequence"/>
</dbReference>
<name>A0AAE0YF55_9GAST</name>
<keyword evidence="8 22" id="KW-1133">Transmembrane helix</keyword>
<gene>
    <name evidence="28" type="ORF">RRG08_061302</name>
</gene>
<dbReference type="SUPFAM" id="SSF57667">
    <property type="entry name" value="beta-beta-alpha zinc fingers"/>
    <property type="match status" value="1"/>
</dbReference>
<dbReference type="Gene3D" id="1.20.58.390">
    <property type="entry name" value="Neurotransmitter-gated ion-channel transmembrane domain"/>
    <property type="match status" value="1"/>
</dbReference>
<feature type="domain" description="BED-type" evidence="24">
    <location>
        <begin position="21"/>
        <end position="50"/>
    </location>
</feature>
<dbReference type="InterPro" id="IPR038050">
    <property type="entry name" value="Neuro_actylchol_rec"/>
</dbReference>
<comment type="subcellular location">
    <subcellularLocation>
        <location evidence="1">Nucleus</location>
    </subcellularLocation>
    <subcellularLocation>
        <location evidence="21">Synaptic cell membrane</location>
        <topology evidence="21">Multi-pass membrane protein</topology>
    </subcellularLocation>
</comment>
<evidence type="ECO:0000256" key="2">
    <source>
        <dbReference type="ARBA" id="ARBA00022448"/>
    </source>
</evidence>
<dbReference type="GO" id="GO:0004888">
    <property type="term" value="F:transmembrane signaling receptor activity"/>
    <property type="evidence" value="ECO:0007669"/>
    <property type="project" value="InterPro"/>
</dbReference>
<dbReference type="SUPFAM" id="SSF63712">
    <property type="entry name" value="Nicotinic receptor ligand binding domain-like"/>
    <property type="match status" value="1"/>
</dbReference>
<dbReference type="InterPro" id="IPR006202">
    <property type="entry name" value="Neur_chan_lig-bd"/>
</dbReference>
<keyword evidence="2 22" id="KW-0813">Transport</keyword>
<dbReference type="CDD" id="cd18989">
    <property type="entry name" value="LGIC_ECD_cation"/>
    <property type="match status" value="1"/>
</dbReference>
<feature type="domain" description="Neurotransmitter-gated ion-channel transmembrane" evidence="26">
    <location>
        <begin position="853"/>
        <end position="1008"/>
    </location>
</feature>
<keyword evidence="14" id="KW-1015">Disulfide bond</keyword>
<evidence type="ECO:0000256" key="3">
    <source>
        <dbReference type="ARBA" id="ARBA00022475"/>
    </source>
</evidence>
<dbReference type="GO" id="GO:0046983">
    <property type="term" value="F:protein dimerization activity"/>
    <property type="evidence" value="ECO:0007669"/>
    <property type="project" value="InterPro"/>
</dbReference>
<dbReference type="PANTHER" id="PTHR46481:SF10">
    <property type="entry name" value="ZINC FINGER BED DOMAIN-CONTAINING PROTEIN 39"/>
    <property type="match status" value="1"/>
</dbReference>
<keyword evidence="12" id="KW-0238">DNA-binding</keyword>
<evidence type="ECO:0000256" key="23">
    <source>
        <dbReference type="SAM" id="MobiDB-lite"/>
    </source>
</evidence>
<evidence type="ECO:0000256" key="8">
    <source>
        <dbReference type="ARBA" id="ARBA00022989"/>
    </source>
</evidence>
<evidence type="ECO:0000313" key="29">
    <source>
        <dbReference type="Proteomes" id="UP001283361"/>
    </source>
</evidence>
<dbReference type="InterPro" id="IPR052035">
    <property type="entry name" value="ZnF_BED_domain_contain"/>
</dbReference>
<comment type="similarity">
    <text evidence="22">Belongs to the ligand-gated ion channel (TC 1.A.9) family.</text>
</comment>
<keyword evidence="15" id="KW-0804">Transcription</keyword>
<feature type="region of interest" description="Disordered" evidence="23">
    <location>
        <begin position="467"/>
        <end position="492"/>
    </location>
</feature>
<evidence type="ECO:0000259" key="26">
    <source>
        <dbReference type="Pfam" id="PF02932"/>
    </source>
</evidence>
<accession>A0AAE0YF55</accession>
<dbReference type="SMART" id="SM00614">
    <property type="entry name" value="ZnF_BED"/>
    <property type="match status" value="1"/>
</dbReference>
<sequence>MARKRGSEIWNFMEEGVGGDTAMCLICKCQFKYSKGSTSNLLKHVRTKHQLQFEGNFQEPSTSREPVTVETAARAMTQPTLAFAVDRNKLYPRDSARKRELDQLVLRMVTRDLQPISVVENEGFRDLMKSMNPRYKLPNRKKLGNELLVARYKEVKALLKAELFTATDVCVTTDMTSRQTSSYITVTAHYILPSWELRSAVLAATRMTDDHTASNIASTLKETFDDWGIADKIVAVVTDNAANMVSAVNDFLKARHLPCFAHTLNLVVKDALKRNGEIQNVLTRVKAIVRYFHTSVEAVDRLKDMQQKKKQLINDVETRWTSTIQMLRRYIGLHKEVTAVLVMLSKGHMCVSGMDVEKMKSTVEALEPFELATEEMSAEKRTTLSKVIPILAQLQECLCEMCDSNTLAQELGTQMQKRFRLLQASFPLAASTFLDPRFKQLPFTDEDALEKAEGRLTSMLFAEFVADPKDNPTTSTSTQEVEDESGEPPRKKTLWGNFDKKVDTLLTCTPRASTGPHLEMRRYVESQQLRREEDPLTWWKINEPLFPKLATIAKKFLCITATSVSSERLFSKAGELISERRSSLKDSTPAPLPACAFYGVSYRSYCSRLMKLTVMLLGSGLLLVSWCGQIARAKIESIPQDNLHRLMDDIFASYNCVVRPTLYGNATSVYIAIFLISIRDLDEKSQVLETSVIISLEWNDPRLFWNPSRYGGVSSVVCPQSKVWLPDIITENSIESQTQMGYDQNLVRVTSCGVVRWRPSEVMRTACDIDVTYYPFDTQTCSIVVRTGMSTSYEIDIFPANGSGGMMMDAYCSSGTWGIISNEVNVFTNPDNLTIIKFTLKLKRYRTFYIVNIILPVLFLSFTASMVFYLPAQAGEKIAMGITVLLAYAVYLTIIADNMPQTSLQVSYLAVYLTLLLGLTSMGVMLAVVVLHIHHKSVDCRVGDRTKRITRKLRKILCINQANLKMKGESQNKTSQGLNISTGEVQHHLRSMTESHSQPAPGTTSINDKATVCPRSCYEEEITWQKVAETVDRAVFVHISILIAAITTIFIPLLAMGG</sequence>
<dbReference type="GO" id="GO:0003677">
    <property type="term" value="F:DNA binding"/>
    <property type="evidence" value="ECO:0007669"/>
    <property type="project" value="UniProtKB-KW"/>
</dbReference>
<dbReference type="InterPro" id="IPR036734">
    <property type="entry name" value="Neur_chan_lig-bd_sf"/>
</dbReference>
<dbReference type="GO" id="GO:0005634">
    <property type="term" value="C:nucleus"/>
    <property type="evidence" value="ECO:0007669"/>
    <property type="project" value="UniProtKB-SubCell"/>
</dbReference>
<keyword evidence="29" id="KW-1185">Reference proteome</keyword>
<keyword evidence="6" id="KW-0863">Zinc-finger</keyword>
<reference evidence="28" key="1">
    <citation type="journal article" date="2023" name="G3 (Bethesda)">
        <title>A reference genome for the long-term kleptoplast-retaining sea slug Elysia crispata morphotype clarki.</title>
        <authorList>
            <person name="Eastman K.E."/>
            <person name="Pendleton A.L."/>
            <person name="Shaikh M.A."/>
            <person name="Suttiyut T."/>
            <person name="Ogas R."/>
            <person name="Tomko P."/>
            <person name="Gavelis G."/>
            <person name="Widhalm J.R."/>
            <person name="Wisecaver J.H."/>
        </authorList>
    </citation>
    <scope>NUCLEOTIDE SEQUENCE</scope>
    <source>
        <strain evidence="28">ECLA1</strain>
    </source>
</reference>
<evidence type="ECO:0000256" key="5">
    <source>
        <dbReference type="ARBA" id="ARBA00022723"/>
    </source>
</evidence>
<evidence type="ECO:0000256" key="12">
    <source>
        <dbReference type="ARBA" id="ARBA00023125"/>
    </source>
</evidence>
<evidence type="ECO:0000256" key="11">
    <source>
        <dbReference type="ARBA" id="ARBA00023065"/>
    </source>
</evidence>
<dbReference type="GO" id="GO:0009791">
    <property type="term" value="P:post-embryonic development"/>
    <property type="evidence" value="ECO:0007669"/>
    <property type="project" value="UniProtKB-ARBA"/>
</dbReference>
<dbReference type="SUPFAM" id="SSF90112">
    <property type="entry name" value="Neurotransmitter-gated ion-channel transmembrane pore"/>
    <property type="match status" value="1"/>
</dbReference>
<keyword evidence="5" id="KW-0479">Metal-binding</keyword>
<evidence type="ECO:0000256" key="6">
    <source>
        <dbReference type="ARBA" id="ARBA00022771"/>
    </source>
</evidence>
<organism evidence="28 29">
    <name type="scientific">Elysia crispata</name>
    <name type="common">lettuce slug</name>
    <dbReference type="NCBI Taxonomy" id="231223"/>
    <lineage>
        <taxon>Eukaryota</taxon>
        <taxon>Metazoa</taxon>
        <taxon>Spiralia</taxon>
        <taxon>Lophotrochozoa</taxon>
        <taxon>Mollusca</taxon>
        <taxon>Gastropoda</taxon>
        <taxon>Heterobranchia</taxon>
        <taxon>Euthyneura</taxon>
        <taxon>Panpulmonata</taxon>
        <taxon>Sacoglossa</taxon>
        <taxon>Placobranchoidea</taxon>
        <taxon>Plakobranchidae</taxon>
        <taxon>Elysia</taxon>
    </lineage>
</organism>